<feature type="binding site" description="axial binding residue" evidence="14">
    <location>
        <position position="78"/>
    </location>
    <ligand>
        <name>heme c</name>
        <dbReference type="ChEBI" id="CHEBI:61717"/>
        <label>1</label>
    </ligand>
    <ligandPart>
        <name>Fe</name>
        <dbReference type="ChEBI" id="CHEBI:18248"/>
    </ligandPart>
</feature>
<protein>
    <recommendedName>
        <fullName evidence="4">Periplasmic nitrate reductase, electron transfer subunit</fullName>
    </recommendedName>
    <alternativeName>
        <fullName evidence="12">Diheme cytochrome c NapB</fullName>
    </alternativeName>
</protein>
<evidence type="ECO:0000256" key="3">
    <source>
        <dbReference type="ARBA" id="ARBA00007368"/>
    </source>
</evidence>
<dbReference type="PANTHER" id="PTHR38604:SF1">
    <property type="entry name" value="PERIPLASMIC NITRATE REDUCTASE, ELECTRON TRANSFER SUBUNIT"/>
    <property type="match status" value="1"/>
</dbReference>
<evidence type="ECO:0000256" key="9">
    <source>
        <dbReference type="ARBA" id="ARBA00022764"/>
    </source>
</evidence>
<keyword evidence="8" id="KW-0732">Signal</keyword>
<keyword evidence="9" id="KW-0574">Periplasm</keyword>
<sequence>MVVDTVTDVASSAADVVDVASLRGTHVLDDLSIAPDKIKWIKKNVEFERNYDDQPPLIPHKTDGMTINLKKNKCLSCHSDENYKEEDSPKMSSTHFFTRDETRLPEMSPRRYFCLQCHVPQAKLDPLVDSNFVNLDE</sequence>
<feature type="binding site" description="axial binding residue" evidence="14">
    <location>
        <position position="60"/>
    </location>
    <ligand>
        <name>heme c</name>
        <dbReference type="ChEBI" id="CHEBI:61717"/>
        <label>1</label>
    </ligand>
    <ligandPart>
        <name>Fe</name>
        <dbReference type="ChEBI" id="CHEBI:18248"/>
    </ligandPart>
</feature>
<evidence type="ECO:0000313" key="15">
    <source>
        <dbReference type="EMBL" id="ALE53267.1"/>
    </source>
</evidence>
<evidence type="ECO:0000256" key="14">
    <source>
        <dbReference type="PIRSR" id="PIRSR006105-2"/>
    </source>
</evidence>
<feature type="binding site" description="covalent" evidence="13">
    <location>
        <position position="74"/>
    </location>
    <ligand>
        <name>heme c</name>
        <dbReference type="ChEBI" id="CHEBI:61717"/>
        <label>1</label>
    </ligand>
</feature>
<accession>A0A0M4PPJ6</accession>
<keyword evidence="16" id="KW-1185">Reference proteome</keyword>
<feature type="binding site" description="axial binding residue" evidence="14">
    <location>
        <position position="95"/>
    </location>
    <ligand>
        <name>heme c</name>
        <dbReference type="ChEBI" id="CHEBI:61717"/>
        <label>2</label>
    </ligand>
    <ligandPart>
        <name>Fe</name>
        <dbReference type="ChEBI" id="CHEBI:18248"/>
    </ligandPart>
</feature>
<dbReference type="Gene3D" id="1.10.1130.10">
    <property type="entry name" value="Flavocytochrome C3, Chain A"/>
    <property type="match status" value="1"/>
</dbReference>
<gene>
    <name evidence="15" type="ORF">SP60_06895</name>
</gene>
<dbReference type="Proteomes" id="UP000058020">
    <property type="component" value="Chromosome"/>
</dbReference>
<evidence type="ECO:0000256" key="13">
    <source>
        <dbReference type="PIRSR" id="PIRSR006105-1"/>
    </source>
</evidence>
<evidence type="ECO:0000256" key="10">
    <source>
        <dbReference type="ARBA" id="ARBA00022982"/>
    </source>
</evidence>
<keyword evidence="11 14" id="KW-0408">Iron</keyword>
<dbReference type="FunFam" id="1.10.1130.10:FF:000001">
    <property type="entry name" value="Periplasmic nitrate reductase, electron transfer subunit"/>
    <property type="match status" value="1"/>
</dbReference>
<dbReference type="EMBL" id="CP010552">
    <property type="protein sequence ID" value="ALE53267.1"/>
    <property type="molecule type" value="Genomic_DNA"/>
</dbReference>
<dbReference type="KEGG" id="tho:SP60_06895"/>
<comment type="function">
    <text evidence="1">Electron transfer subunit of the periplasmic nitrate reductase complex NapAB. Receives electrons from the membrane-anchored tetraheme c-type NapC protein and transfers these to NapA subunit, thus allowing electron flow between membrane and periplasm. Essential for periplasmic nitrate reduction with nitrate as the terminal electron acceptor.</text>
</comment>
<evidence type="ECO:0000256" key="1">
    <source>
        <dbReference type="ARBA" id="ARBA00002599"/>
    </source>
</evidence>
<dbReference type="InterPro" id="IPR036280">
    <property type="entry name" value="Multihaem_cyt_sf"/>
</dbReference>
<keyword evidence="6 13" id="KW-0349">Heme</keyword>
<evidence type="ECO:0000256" key="7">
    <source>
        <dbReference type="ARBA" id="ARBA00022723"/>
    </source>
</evidence>
<keyword evidence="10" id="KW-0249">Electron transport</keyword>
<dbReference type="PATRIC" id="fig|1705394.5.peg.1376"/>
<dbReference type="Pfam" id="PF03892">
    <property type="entry name" value="NapB"/>
    <property type="match status" value="1"/>
</dbReference>
<keyword evidence="5" id="KW-0813">Transport</keyword>
<evidence type="ECO:0000256" key="4">
    <source>
        <dbReference type="ARBA" id="ARBA00013773"/>
    </source>
</evidence>
<dbReference type="AlphaFoldDB" id="A0A0M4PPJ6"/>
<dbReference type="GO" id="GO:0046872">
    <property type="term" value="F:metal ion binding"/>
    <property type="evidence" value="ECO:0007669"/>
    <property type="project" value="UniProtKB-KW"/>
</dbReference>
<evidence type="ECO:0000256" key="12">
    <source>
        <dbReference type="ARBA" id="ARBA00031832"/>
    </source>
</evidence>
<comment type="PTM">
    <text evidence="13">Binds 2 heme C groups per subunit.</text>
</comment>
<reference evidence="15 16" key="1">
    <citation type="journal article" date="2015" name="Genome Announc.">
        <title>Genome Sequence of 'Candidatus Thioglobus autotrophica' Strain EF1, a Chemoautotroph from the SUP05 Clade of Marine Gammaproteobacteria.</title>
        <authorList>
            <person name="Shah V."/>
            <person name="Morris R.M."/>
        </authorList>
    </citation>
    <scope>NUCLEOTIDE SEQUENCE [LARGE SCALE GENOMIC DNA]</scope>
    <source>
        <strain evidence="15 16">EF1</strain>
    </source>
</reference>
<organism evidence="15 16">
    <name type="scientific">Candidatus Thioglobus autotrophicus</name>
    <dbReference type="NCBI Taxonomy" id="1705394"/>
    <lineage>
        <taxon>Bacteria</taxon>
        <taxon>Pseudomonadati</taxon>
        <taxon>Pseudomonadota</taxon>
        <taxon>Gammaproteobacteria</taxon>
        <taxon>Candidatus Pseudothioglobaceae</taxon>
        <taxon>Candidatus Thioglobus</taxon>
    </lineage>
</organism>
<dbReference type="PANTHER" id="PTHR38604">
    <property type="entry name" value="PERIPLASMIC NITRATE REDUCTASE, ELECTRON TRANSFER SUBUNIT"/>
    <property type="match status" value="1"/>
</dbReference>
<evidence type="ECO:0000256" key="2">
    <source>
        <dbReference type="ARBA" id="ARBA00004418"/>
    </source>
</evidence>
<dbReference type="PIRSF" id="PIRSF006105">
    <property type="entry name" value="NapB"/>
    <property type="match status" value="1"/>
</dbReference>
<comment type="similarity">
    <text evidence="3">Belongs to the NapB family.</text>
</comment>
<dbReference type="SUPFAM" id="SSF48695">
    <property type="entry name" value="Multiheme cytochromes"/>
    <property type="match status" value="1"/>
</dbReference>
<feature type="binding site" description="covalent" evidence="13">
    <location>
        <position position="114"/>
    </location>
    <ligand>
        <name>heme c</name>
        <dbReference type="ChEBI" id="CHEBI:61717"/>
        <label>2</label>
    </ligand>
</feature>
<evidence type="ECO:0000256" key="5">
    <source>
        <dbReference type="ARBA" id="ARBA00022448"/>
    </source>
</evidence>
<evidence type="ECO:0000256" key="8">
    <source>
        <dbReference type="ARBA" id="ARBA00022729"/>
    </source>
</evidence>
<comment type="subcellular location">
    <subcellularLocation>
        <location evidence="2">Periplasm</location>
    </subcellularLocation>
</comment>
<dbReference type="InterPro" id="IPR005591">
    <property type="entry name" value="NapB"/>
</dbReference>
<feature type="binding site" description="covalent" evidence="13">
    <location>
        <position position="77"/>
    </location>
    <ligand>
        <name>heme c</name>
        <dbReference type="ChEBI" id="CHEBI:61717"/>
        <label>1</label>
    </ligand>
</feature>
<evidence type="ECO:0000313" key="16">
    <source>
        <dbReference type="Proteomes" id="UP000058020"/>
    </source>
</evidence>
<feature type="binding site" description="axial binding residue" evidence="14">
    <location>
        <position position="118"/>
    </location>
    <ligand>
        <name>heme c</name>
        <dbReference type="ChEBI" id="CHEBI:61717"/>
        <label>2</label>
    </ligand>
    <ligandPart>
        <name>Fe</name>
        <dbReference type="ChEBI" id="CHEBI:18248"/>
    </ligandPart>
</feature>
<evidence type="ECO:0000256" key="11">
    <source>
        <dbReference type="ARBA" id="ARBA00023004"/>
    </source>
</evidence>
<dbReference type="GO" id="GO:0009061">
    <property type="term" value="P:anaerobic respiration"/>
    <property type="evidence" value="ECO:0007669"/>
    <property type="project" value="InterPro"/>
</dbReference>
<name>A0A0M4PPJ6_9GAMM</name>
<keyword evidence="7 14" id="KW-0479">Metal-binding</keyword>
<dbReference type="STRING" id="1705394.SP60_06895"/>
<evidence type="ECO:0000256" key="6">
    <source>
        <dbReference type="ARBA" id="ARBA00022617"/>
    </source>
</evidence>
<proteinExistence type="inferred from homology"/>
<dbReference type="GO" id="GO:0042597">
    <property type="term" value="C:periplasmic space"/>
    <property type="evidence" value="ECO:0007669"/>
    <property type="project" value="UniProtKB-SubCell"/>
</dbReference>
<feature type="binding site" description="covalent" evidence="13">
    <location>
        <position position="117"/>
    </location>
    <ligand>
        <name>heme c</name>
        <dbReference type="ChEBI" id="CHEBI:61717"/>
        <label>2</label>
    </ligand>
</feature>